<accession>A9F9J4</accession>
<dbReference type="HOGENOM" id="CLU_2611297_0_0_7"/>
<keyword evidence="3" id="KW-1185">Reference proteome</keyword>
<dbReference type="AlphaFoldDB" id="A9F9J4"/>
<feature type="region of interest" description="Disordered" evidence="1">
    <location>
        <begin position="20"/>
        <end position="83"/>
    </location>
</feature>
<dbReference type="EMBL" id="AM746676">
    <property type="protein sequence ID" value="CAN94763.1"/>
    <property type="molecule type" value="Genomic_DNA"/>
</dbReference>
<sequence>MADGLPGSPVIDVALKNNGWAAQGPPELAEGSGARSRASYAGCPNGHHARRRAFDGDHTPSPKDNGQPTTWDPREVRGYFTQL</sequence>
<gene>
    <name evidence="2" type="ordered locus">sce4600</name>
</gene>
<name>A9F9J4_SORC5</name>
<dbReference type="Proteomes" id="UP000002139">
    <property type="component" value="Chromosome"/>
</dbReference>
<evidence type="ECO:0000313" key="3">
    <source>
        <dbReference type="Proteomes" id="UP000002139"/>
    </source>
</evidence>
<feature type="compositionally biased region" description="Basic and acidic residues" evidence="1">
    <location>
        <begin position="52"/>
        <end position="61"/>
    </location>
</feature>
<reference evidence="2 3" key="1">
    <citation type="journal article" date="2007" name="Nat. Biotechnol.">
        <title>Complete genome sequence of the myxobacterium Sorangium cellulosum.</title>
        <authorList>
            <person name="Schneiker S."/>
            <person name="Perlova O."/>
            <person name="Kaiser O."/>
            <person name="Gerth K."/>
            <person name="Alici A."/>
            <person name="Altmeyer M.O."/>
            <person name="Bartels D."/>
            <person name="Bekel T."/>
            <person name="Beyer S."/>
            <person name="Bode E."/>
            <person name="Bode H.B."/>
            <person name="Bolten C.J."/>
            <person name="Choudhuri J.V."/>
            <person name="Doss S."/>
            <person name="Elnakady Y.A."/>
            <person name="Frank B."/>
            <person name="Gaigalat L."/>
            <person name="Goesmann A."/>
            <person name="Groeger C."/>
            <person name="Gross F."/>
            <person name="Jelsbak L."/>
            <person name="Jelsbak L."/>
            <person name="Kalinowski J."/>
            <person name="Kegler C."/>
            <person name="Knauber T."/>
            <person name="Konietzny S."/>
            <person name="Kopp M."/>
            <person name="Krause L."/>
            <person name="Krug D."/>
            <person name="Linke B."/>
            <person name="Mahmud T."/>
            <person name="Martinez-Arias R."/>
            <person name="McHardy A.C."/>
            <person name="Merai M."/>
            <person name="Meyer F."/>
            <person name="Mormann S."/>
            <person name="Munoz-Dorado J."/>
            <person name="Perez J."/>
            <person name="Pradella S."/>
            <person name="Rachid S."/>
            <person name="Raddatz G."/>
            <person name="Rosenau F."/>
            <person name="Rueckert C."/>
            <person name="Sasse F."/>
            <person name="Scharfe M."/>
            <person name="Schuster S.C."/>
            <person name="Suen G."/>
            <person name="Treuner-Lange A."/>
            <person name="Velicer G.J."/>
            <person name="Vorholter F.-J."/>
            <person name="Weissman K.J."/>
            <person name="Welch R.D."/>
            <person name="Wenzel S.C."/>
            <person name="Whitworth D.E."/>
            <person name="Wilhelm S."/>
            <person name="Wittmann C."/>
            <person name="Bloecker H."/>
            <person name="Puehler A."/>
            <person name="Mueller R."/>
        </authorList>
    </citation>
    <scope>NUCLEOTIDE SEQUENCE [LARGE SCALE GENOMIC DNA]</scope>
    <source>
        <strain evidence="3">So ce56</strain>
    </source>
</reference>
<protein>
    <submittedName>
        <fullName evidence="2">Uncharacterized protein</fullName>
    </submittedName>
</protein>
<dbReference type="KEGG" id="scl:sce4600"/>
<organism evidence="2 3">
    <name type="scientific">Sorangium cellulosum (strain So ce56)</name>
    <name type="common">Polyangium cellulosum (strain So ce56)</name>
    <dbReference type="NCBI Taxonomy" id="448385"/>
    <lineage>
        <taxon>Bacteria</taxon>
        <taxon>Pseudomonadati</taxon>
        <taxon>Myxococcota</taxon>
        <taxon>Polyangia</taxon>
        <taxon>Polyangiales</taxon>
        <taxon>Polyangiaceae</taxon>
        <taxon>Sorangium</taxon>
    </lineage>
</organism>
<evidence type="ECO:0000313" key="2">
    <source>
        <dbReference type="EMBL" id="CAN94763.1"/>
    </source>
</evidence>
<dbReference type="STRING" id="448385.sce4600"/>
<proteinExistence type="predicted"/>
<dbReference type="eggNOG" id="COG3509">
    <property type="taxonomic scope" value="Bacteria"/>
</dbReference>
<evidence type="ECO:0000256" key="1">
    <source>
        <dbReference type="SAM" id="MobiDB-lite"/>
    </source>
</evidence>